<dbReference type="RefSeq" id="WP_248825320.1">
    <property type="nucleotide sequence ID" value="NZ_JALKFT010000013.1"/>
</dbReference>
<evidence type="ECO:0000256" key="2">
    <source>
        <dbReference type="ARBA" id="ARBA00023015"/>
    </source>
</evidence>
<feature type="domain" description="HTH lysR-type" evidence="5">
    <location>
        <begin position="3"/>
        <end position="60"/>
    </location>
</feature>
<evidence type="ECO:0000256" key="1">
    <source>
        <dbReference type="ARBA" id="ARBA00009437"/>
    </source>
</evidence>
<name>A0ABT0JZQ5_9ACTN</name>
<organism evidence="6 7">
    <name type="scientific">Frankia umida</name>
    <dbReference type="NCBI Taxonomy" id="573489"/>
    <lineage>
        <taxon>Bacteria</taxon>
        <taxon>Bacillati</taxon>
        <taxon>Actinomycetota</taxon>
        <taxon>Actinomycetes</taxon>
        <taxon>Frankiales</taxon>
        <taxon>Frankiaceae</taxon>
        <taxon>Frankia</taxon>
    </lineage>
</organism>
<dbReference type="SUPFAM" id="SSF53850">
    <property type="entry name" value="Periplasmic binding protein-like II"/>
    <property type="match status" value="1"/>
</dbReference>
<keyword evidence="4" id="KW-0804">Transcription</keyword>
<evidence type="ECO:0000313" key="7">
    <source>
        <dbReference type="Proteomes" id="UP001201873"/>
    </source>
</evidence>
<dbReference type="Gene3D" id="3.40.190.290">
    <property type="match status" value="1"/>
</dbReference>
<dbReference type="Pfam" id="PF00126">
    <property type="entry name" value="HTH_1"/>
    <property type="match status" value="1"/>
</dbReference>
<keyword evidence="3" id="KW-0238">DNA-binding</keyword>
<dbReference type="SUPFAM" id="SSF46785">
    <property type="entry name" value="Winged helix' DNA-binding domain"/>
    <property type="match status" value="1"/>
</dbReference>
<comment type="similarity">
    <text evidence="1">Belongs to the LysR transcriptional regulatory family.</text>
</comment>
<keyword evidence="7" id="KW-1185">Reference proteome</keyword>
<dbReference type="PANTHER" id="PTHR30346">
    <property type="entry name" value="TRANSCRIPTIONAL DUAL REGULATOR HCAR-RELATED"/>
    <property type="match status" value="1"/>
</dbReference>
<proteinExistence type="inferred from homology"/>
<evidence type="ECO:0000256" key="3">
    <source>
        <dbReference type="ARBA" id="ARBA00023125"/>
    </source>
</evidence>
<dbReference type="InterPro" id="IPR000847">
    <property type="entry name" value="LysR_HTH_N"/>
</dbReference>
<dbReference type="EMBL" id="JALKFT010000013">
    <property type="protein sequence ID" value="MCK9877024.1"/>
    <property type="molecule type" value="Genomic_DNA"/>
</dbReference>
<sequence length="299" mass="32577">MRFDLRQLAYFLAVAEELNFTRAARRLNVAQQSLSSAIARLESHVGFDLFERAPRAVALTERGSAWLPYARDLVAVAQRCVDAAHELNAGSGPSLRIGLAATAAVDITPRLLHAHAERHPGVRVTTKHYGLEDPTGGLRTHHSDIAIVRPPFTSTGLDLVVVASEPRFVALHTGHPLATRRHIEFVEIADLPWIDIVGSDPIWCAFWRVNERRGRPARLGAQGHTLDDLLEAARSGQAVGLVPASIARAQRWPGLTFVEVTDIPAADVAIAWNANVPLPSPARDFLDLATTLTAAQPER</sequence>
<comment type="caution">
    <text evidence="6">The sequence shown here is derived from an EMBL/GenBank/DDBJ whole genome shotgun (WGS) entry which is preliminary data.</text>
</comment>
<dbReference type="Pfam" id="PF03466">
    <property type="entry name" value="LysR_substrate"/>
    <property type="match status" value="1"/>
</dbReference>
<reference evidence="6 7" key="1">
    <citation type="submission" date="2022-04" db="EMBL/GenBank/DDBJ databases">
        <title>Genome diversity in the genus Frankia.</title>
        <authorList>
            <person name="Carlos-Shanley C."/>
            <person name="Hahn D."/>
        </authorList>
    </citation>
    <scope>NUCLEOTIDE SEQUENCE [LARGE SCALE GENOMIC DNA]</scope>
    <source>
        <strain evidence="6 7">Ag45/Mut15</strain>
    </source>
</reference>
<evidence type="ECO:0000313" key="6">
    <source>
        <dbReference type="EMBL" id="MCK9877024.1"/>
    </source>
</evidence>
<dbReference type="CDD" id="cd08414">
    <property type="entry name" value="PBP2_LTTR_aromatics_like"/>
    <property type="match status" value="1"/>
</dbReference>
<dbReference type="InterPro" id="IPR005119">
    <property type="entry name" value="LysR_subst-bd"/>
</dbReference>
<dbReference type="Gene3D" id="1.10.10.10">
    <property type="entry name" value="Winged helix-like DNA-binding domain superfamily/Winged helix DNA-binding domain"/>
    <property type="match status" value="1"/>
</dbReference>
<keyword evidence="2" id="KW-0805">Transcription regulation</keyword>
<dbReference type="InterPro" id="IPR036390">
    <property type="entry name" value="WH_DNA-bd_sf"/>
</dbReference>
<gene>
    <name evidence="6" type="ORF">MXD59_14790</name>
</gene>
<evidence type="ECO:0000259" key="5">
    <source>
        <dbReference type="PROSITE" id="PS50931"/>
    </source>
</evidence>
<dbReference type="PROSITE" id="PS50931">
    <property type="entry name" value="HTH_LYSR"/>
    <property type="match status" value="1"/>
</dbReference>
<protein>
    <submittedName>
        <fullName evidence="6">LysR family transcriptional regulator</fullName>
    </submittedName>
</protein>
<dbReference type="Proteomes" id="UP001201873">
    <property type="component" value="Unassembled WGS sequence"/>
</dbReference>
<dbReference type="PRINTS" id="PR00039">
    <property type="entry name" value="HTHLYSR"/>
</dbReference>
<accession>A0ABT0JZQ5</accession>
<dbReference type="InterPro" id="IPR036388">
    <property type="entry name" value="WH-like_DNA-bd_sf"/>
</dbReference>
<evidence type="ECO:0000256" key="4">
    <source>
        <dbReference type="ARBA" id="ARBA00023163"/>
    </source>
</evidence>
<dbReference type="PANTHER" id="PTHR30346:SF0">
    <property type="entry name" value="HCA OPERON TRANSCRIPTIONAL ACTIVATOR HCAR"/>
    <property type="match status" value="1"/>
</dbReference>